<evidence type="ECO:0000259" key="7">
    <source>
        <dbReference type="PROSITE" id="PS50097"/>
    </source>
</evidence>
<evidence type="ECO:0000256" key="5">
    <source>
        <dbReference type="ARBA" id="ARBA00023242"/>
    </source>
</evidence>
<keyword evidence="10" id="KW-1185">Reference proteome</keyword>
<dbReference type="FunFam" id="3.30.710.10:FF:000008">
    <property type="entry name" value="Speckle-type POZ protein-like a"/>
    <property type="match status" value="1"/>
</dbReference>
<dbReference type="Pfam" id="PF00651">
    <property type="entry name" value="BTB"/>
    <property type="match status" value="1"/>
</dbReference>
<evidence type="ECO:0000256" key="6">
    <source>
        <dbReference type="SAM" id="MobiDB-lite"/>
    </source>
</evidence>
<feature type="region of interest" description="Disordered" evidence="6">
    <location>
        <begin position="1"/>
        <end position="29"/>
    </location>
</feature>
<sequence>MADDCADPELFSPRRGSRQRNLSLKAKEYVSTSSRRKRGFKKLNISTATESEDDSNCESSEKPTVLHDNDHVPGDKLFTFQTRKKCEVVQQTPHAFRDKMRKNIVAKILEENGSSGDDFSASESEFEVSEENSEESSSSDDTPPPPQNKNIKPTLGARKVNYTIKTDDYFAQHASKKTLTSNHTLDKLETPRLPQDQLHKLLSRVSLGCEHEKATKKLIETNCAYFDKWMYLMHENFNILLYGLGSKKGVLNAFHEKCLKKLPTVVVNGFFPSLSIKDVLDGIILNLLELKENPSNIYEACDLIEREFSFIPETHLYLIVHNIDMMRSGKAQSVFARLASVNNIHLIASIDHINAPLIWDHSKISKFNFTWWDVTTFQRYIDETSFESSMLVQRTGNLALSSLRNVFLSLTSNSKGIYLILVKYQIENGKKQYYQGLAFKDLYSLCREAFLVSSDLALRAQLTEFVDHKMVKFKRAPDGTDDPKGGLTHVKMALARLPVVSDCSAGQTARVSSNLHPTSTMAVSRVPSPPPQEVNTPVAENWCYTQVKVVKFSYMWTINNFSFCREEMGEVLKSSTFSAGANDKLKWCLRVNPKGLDEESKDYLSLYLLLVSCNKSEVRAKFKFSILNAKREETKAMESQRAYRFVQGKDWGFKKFIRRDFLLDEANGLLPDDKLTIFCEVSVVADSVNISGQSNTIQFKVPECRLSDDLGLLFENQKFSDVTLSVGGREFQAHKAILAARSPVFQAMFEHEMEERKHNRVDITDVDHEVLREMLRFIYTGKASNLEKMADDLLAAADKYALERLKVMCEEALCTNLSIDNAAEILILADLHSADQLKAQAIDFINTHATDVMDTPGWKSMIQTHPHLIAEAFRALATQQIPPIGPPRKRVKQS</sequence>
<dbReference type="InterPro" id="IPR056423">
    <property type="entry name" value="BACK_BPM_SPOP"/>
</dbReference>
<accession>A0A139WMR0</accession>
<dbReference type="GO" id="GO:0005737">
    <property type="term" value="C:cytoplasm"/>
    <property type="evidence" value="ECO:0000318"/>
    <property type="project" value="GO_Central"/>
</dbReference>
<dbReference type="SUPFAM" id="SSF49599">
    <property type="entry name" value="TRAF domain-like"/>
    <property type="match status" value="1"/>
</dbReference>
<comment type="similarity">
    <text evidence="3">Belongs to the Tdpoz family.</text>
</comment>
<keyword evidence="5" id="KW-0539">Nucleus</keyword>
<comment type="subcellular location">
    <subcellularLocation>
        <location evidence="1">Nucleus</location>
    </subcellularLocation>
</comment>
<evidence type="ECO:0000256" key="2">
    <source>
        <dbReference type="ARBA" id="ARBA00004906"/>
    </source>
</evidence>
<gene>
    <name evidence="9" type="primary">AUGUSTUS-3.0.2_32118</name>
    <name evidence="9" type="ORF">TcasGA2_TC032118</name>
</gene>
<dbReference type="Pfam" id="PF24882">
    <property type="entry name" value="WHD_ORC2"/>
    <property type="match status" value="1"/>
</dbReference>
<dbReference type="InterPro" id="IPR002083">
    <property type="entry name" value="MATH/TRAF_dom"/>
</dbReference>
<evidence type="ECO:0000256" key="1">
    <source>
        <dbReference type="ARBA" id="ARBA00004123"/>
    </source>
</evidence>
<dbReference type="GO" id="GO:0031625">
    <property type="term" value="F:ubiquitin protein ligase binding"/>
    <property type="evidence" value="ECO:0000318"/>
    <property type="project" value="GO_Central"/>
</dbReference>
<dbReference type="PROSITE" id="PS50097">
    <property type="entry name" value="BTB"/>
    <property type="match status" value="1"/>
</dbReference>
<dbReference type="InterPro" id="IPR056773">
    <property type="entry name" value="WHD_ORC2"/>
</dbReference>
<feature type="region of interest" description="Disordered" evidence="6">
    <location>
        <begin position="113"/>
        <end position="157"/>
    </location>
</feature>
<dbReference type="GO" id="GO:0030162">
    <property type="term" value="P:regulation of proteolysis"/>
    <property type="evidence" value="ECO:0000318"/>
    <property type="project" value="GO_Central"/>
</dbReference>
<dbReference type="PANTHER" id="PTHR24413">
    <property type="entry name" value="SPECKLE-TYPE POZ PROTEIN"/>
    <property type="match status" value="1"/>
</dbReference>
<dbReference type="GO" id="GO:0005634">
    <property type="term" value="C:nucleus"/>
    <property type="evidence" value="ECO:0000318"/>
    <property type="project" value="GO_Central"/>
</dbReference>
<name>A0A139WMR0_TRICA</name>
<dbReference type="PROSITE" id="PS50144">
    <property type="entry name" value="MATH"/>
    <property type="match status" value="1"/>
</dbReference>
<feature type="domain" description="MATH" evidence="8">
    <location>
        <begin position="551"/>
        <end position="681"/>
    </location>
</feature>
<dbReference type="Gene3D" id="6.20.250.50">
    <property type="match status" value="1"/>
</dbReference>
<comment type="pathway">
    <text evidence="2">Protein modification; protein ubiquitination.</text>
</comment>
<dbReference type="GO" id="GO:0043161">
    <property type="term" value="P:proteasome-mediated ubiquitin-dependent protein catabolic process"/>
    <property type="evidence" value="ECO:0000318"/>
    <property type="project" value="GO_Central"/>
</dbReference>
<evidence type="ECO:0000256" key="4">
    <source>
        <dbReference type="ARBA" id="ARBA00022786"/>
    </source>
</evidence>
<dbReference type="STRING" id="7070.A0A139WMR0"/>
<organism evidence="9 10">
    <name type="scientific">Tribolium castaneum</name>
    <name type="common">Red flour beetle</name>
    <dbReference type="NCBI Taxonomy" id="7070"/>
    <lineage>
        <taxon>Eukaryota</taxon>
        <taxon>Metazoa</taxon>
        <taxon>Ecdysozoa</taxon>
        <taxon>Arthropoda</taxon>
        <taxon>Hexapoda</taxon>
        <taxon>Insecta</taxon>
        <taxon>Pterygota</taxon>
        <taxon>Neoptera</taxon>
        <taxon>Endopterygota</taxon>
        <taxon>Coleoptera</taxon>
        <taxon>Polyphaga</taxon>
        <taxon>Cucujiformia</taxon>
        <taxon>Tenebrionidae</taxon>
        <taxon>Tenebrionidae incertae sedis</taxon>
        <taxon>Tribolium</taxon>
    </lineage>
</organism>
<dbReference type="CDD" id="cd18345">
    <property type="entry name" value="BTB_POZ_roadkill-like"/>
    <property type="match status" value="1"/>
</dbReference>
<dbReference type="InterPro" id="IPR008974">
    <property type="entry name" value="TRAF-like"/>
</dbReference>
<dbReference type="InterPro" id="IPR011333">
    <property type="entry name" value="SKP1/BTB/POZ_sf"/>
</dbReference>
<keyword evidence="4" id="KW-0833">Ubl conjugation pathway</keyword>
<dbReference type="InParanoid" id="A0A139WMR0"/>
<dbReference type="Pfam" id="PF04084">
    <property type="entry name" value="RecA-like_ORC2"/>
    <property type="match status" value="1"/>
</dbReference>
<dbReference type="Pfam" id="PF22486">
    <property type="entry name" value="MATH_2"/>
    <property type="match status" value="1"/>
</dbReference>
<dbReference type="SMART" id="SM00061">
    <property type="entry name" value="MATH"/>
    <property type="match status" value="1"/>
</dbReference>
<feature type="compositionally biased region" description="Low complexity" evidence="6">
    <location>
        <begin position="114"/>
        <end position="123"/>
    </location>
</feature>
<dbReference type="Pfam" id="PF24570">
    <property type="entry name" value="BACK_BPM_SPOP"/>
    <property type="match status" value="1"/>
</dbReference>
<dbReference type="Gene3D" id="2.60.210.10">
    <property type="entry name" value="Apoptosis, Tumor Necrosis Factor Receptor Associated Protein 2, Chain A"/>
    <property type="match status" value="1"/>
</dbReference>
<dbReference type="FunFam" id="2.60.210.10:FF:000028">
    <property type="entry name" value="Speckle-type POZ protein-like"/>
    <property type="match status" value="1"/>
</dbReference>
<protein>
    <submittedName>
        <fullName evidence="9">Protein roadkill-like Protein</fullName>
    </submittedName>
</protein>
<dbReference type="EMBL" id="KQ971312">
    <property type="protein sequence ID" value="KYB29174.1"/>
    <property type="molecule type" value="Genomic_DNA"/>
</dbReference>
<evidence type="ECO:0000259" key="8">
    <source>
        <dbReference type="PROSITE" id="PS50144"/>
    </source>
</evidence>
<proteinExistence type="inferred from homology"/>
<dbReference type="Proteomes" id="UP000007266">
    <property type="component" value="Linkage group 2"/>
</dbReference>
<evidence type="ECO:0000313" key="10">
    <source>
        <dbReference type="Proteomes" id="UP000007266"/>
    </source>
</evidence>
<feature type="domain" description="BTB" evidence="7">
    <location>
        <begin position="720"/>
        <end position="787"/>
    </location>
</feature>
<evidence type="ECO:0000256" key="3">
    <source>
        <dbReference type="ARBA" id="ARBA00010846"/>
    </source>
</evidence>
<evidence type="ECO:0000313" key="9">
    <source>
        <dbReference type="EMBL" id="KYB29174.1"/>
    </source>
</evidence>
<dbReference type="InterPro" id="IPR056772">
    <property type="entry name" value="RecA-like_ORC2"/>
</dbReference>
<dbReference type="SMART" id="SM00225">
    <property type="entry name" value="BTB"/>
    <property type="match status" value="1"/>
</dbReference>
<reference evidence="9 10" key="2">
    <citation type="journal article" date="2010" name="Nucleic Acids Res.">
        <title>BeetleBase in 2010: revisions to provide comprehensive genomic information for Tribolium castaneum.</title>
        <authorList>
            <person name="Kim H.S."/>
            <person name="Murphy T."/>
            <person name="Xia J."/>
            <person name="Caragea D."/>
            <person name="Park Y."/>
            <person name="Beeman R.W."/>
            <person name="Lorenzen M.D."/>
            <person name="Butcher S."/>
            <person name="Manak J.R."/>
            <person name="Brown S.J."/>
        </authorList>
    </citation>
    <scope>GENOME REANNOTATION</scope>
    <source>
        <strain evidence="9 10">Georgia GA2</strain>
    </source>
</reference>
<feature type="region of interest" description="Disordered" evidence="6">
    <location>
        <begin position="41"/>
        <end position="72"/>
    </location>
</feature>
<dbReference type="Gene3D" id="6.10.250.3030">
    <property type="match status" value="1"/>
</dbReference>
<dbReference type="Gene3D" id="3.30.710.10">
    <property type="entry name" value="Potassium Channel Kv1.1, Chain A"/>
    <property type="match status" value="1"/>
</dbReference>
<dbReference type="InterPro" id="IPR000210">
    <property type="entry name" value="BTB/POZ_dom"/>
</dbReference>
<dbReference type="eggNOG" id="KOG2928">
    <property type="taxonomic scope" value="Eukaryota"/>
</dbReference>
<feature type="compositionally biased region" description="Basic and acidic residues" evidence="6">
    <location>
        <begin position="59"/>
        <end position="72"/>
    </location>
</feature>
<reference evidence="9 10" key="1">
    <citation type="journal article" date="2008" name="Nature">
        <title>The genome of the model beetle and pest Tribolium castaneum.</title>
        <authorList>
            <consortium name="Tribolium Genome Sequencing Consortium"/>
            <person name="Richards S."/>
            <person name="Gibbs R.A."/>
            <person name="Weinstock G.M."/>
            <person name="Brown S.J."/>
            <person name="Denell R."/>
            <person name="Beeman R.W."/>
            <person name="Gibbs R."/>
            <person name="Beeman R.W."/>
            <person name="Brown S.J."/>
            <person name="Bucher G."/>
            <person name="Friedrich M."/>
            <person name="Grimmelikhuijzen C.J."/>
            <person name="Klingler M."/>
            <person name="Lorenzen M."/>
            <person name="Richards S."/>
            <person name="Roth S."/>
            <person name="Schroder R."/>
            <person name="Tautz D."/>
            <person name="Zdobnov E.M."/>
            <person name="Muzny D."/>
            <person name="Gibbs R.A."/>
            <person name="Weinstock G.M."/>
            <person name="Attaway T."/>
            <person name="Bell S."/>
            <person name="Buhay C.J."/>
            <person name="Chandrabose M.N."/>
            <person name="Chavez D."/>
            <person name="Clerk-Blankenburg K.P."/>
            <person name="Cree A."/>
            <person name="Dao M."/>
            <person name="Davis C."/>
            <person name="Chacko J."/>
            <person name="Dinh H."/>
            <person name="Dugan-Rocha S."/>
            <person name="Fowler G."/>
            <person name="Garner T.T."/>
            <person name="Garnes J."/>
            <person name="Gnirke A."/>
            <person name="Hawes A."/>
            <person name="Hernandez J."/>
            <person name="Hines S."/>
            <person name="Holder M."/>
            <person name="Hume J."/>
            <person name="Jhangiani S.N."/>
            <person name="Joshi V."/>
            <person name="Khan Z.M."/>
            <person name="Jackson L."/>
            <person name="Kovar C."/>
            <person name="Kowis A."/>
            <person name="Lee S."/>
            <person name="Lewis L.R."/>
            <person name="Margolis J."/>
            <person name="Morgan M."/>
            <person name="Nazareth L.V."/>
            <person name="Nguyen N."/>
            <person name="Okwuonu G."/>
            <person name="Parker D."/>
            <person name="Richards S."/>
            <person name="Ruiz S.J."/>
            <person name="Santibanez J."/>
            <person name="Savard J."/>
            <person name="Scherer S.E."/>
            <person name="Schneider B."/>
            <person name="Sodergren E."/>
            <person name="Tautz D."/>
            <person name="Vattahil S."/>
            <person name="Villasana D."/>
            <person name="White C.S."/>
            <person name="Wright R."/>
            <person name="Park Y."/>
            <person name="Beeman R.W."/>
            <person name="Lord J."/>
            <person name="Oppert B."/>
            <person name="Lorenzen M."/>
            <person name="Brown S."/>
            <person name="Wang L."/>
            <person name="Savard J."/>
            <person name="Tautz D."/>
            <person name="Richards S."/>
            <person name="Weinstock G."/>
            <person name="Gibbs R.A."/>
            <person name="Liu Y."/>
            <person name="Worley K."/>
            <person name="Weinstock G."/>
            <person name="Elsik C.G."/>
            <person name="Reese J.T."/>
            <person name="Elhaik E."/>
            <person name="Landan G."/>
            <person name="Graur D."/>
            <person name="Arensburger P."/>
            <person name="Atkinson P."/>
            <person name="Beeman R.W."/>
            <person name="Beidler J."/>
            <person name="Brown S.J."/>
            <person name="Demuth J.P."/>
            <person name="Drury D.W."/>
            <person name="Du Y.Z."/>
            <person name="Fujiwara H."/>
            <person name="Lorenzen M."/>
            <person name="Maselli V."/>
            <person name="Osanai M."/>
            <person name="Park Y."/>
            <person name="Robertson H.M."/>
            <person name="Tu Z."/>
            <person name="Wang J.J."/>
            <person name="Wang S."/>
            <person name="Richards S."/>
            <person name="Song H."/>
            <person name="Zhang L."/>
            <person name="Sodergren E."/>
            <person name="Werner D."/>
            <person name="Stanke M."/>
            <person name="Morgenstern B."/>
            <person name="Solovyev V."/>
            <person name="Kosarev P."/>
            <person name="Brown G."/>
            <person name="Chen H.C."/>
            <person name="Ermolaeva O."/>
            <person name="Hlavina W."/>
            <person name="Kapustin Y."/>
            <person name="Kiryutin B."/>
            <person name="Kitts P."/>
            <person name="Maglott D."/>
            <person name="Pruitt K."/>
            <person name="Sapojnikov V."/>
            <person name="Souvorov A."/>
            <person name="Mackey A.J."/>
            <person name="Waterhouse R.M."/>
            <person name="Wyder S."/>
            <person name="Zdobnov E.M."/>
            <person name="Zdobnov E.M."/>
            <person name="Wyder S."/>
            <person name="Kriventseva E.V."/>
            <person name="Kadowaki T."/>
            <person name="Bork P."/>
            <person name="Aranda M."/>
            <person name="Bao R."/>
            <person name="Beermann A."/>
            <person name="Berns N."/>
            <person name="Bolognesi R."/>
            <person name="Bonneton F."/>
            <person name="Bopp D."/>
            <person name="Brown S.J."/>
            <person name="Bucher G."/>
            <person name="Butts T."/>
            <person name="Chaumot A."/>
            <person name="Denell R.E."/>
            <person name="Ferrier D.E."/>
            <person name="Friedrich M."/>
            <person name="Gordon C.M."/>
            <person name="Jindra M."/>
            <person name="Klingler M."/>
            <person name="Lan Q."/>
            <person name="Lattorff H.M."/>
            <person name="Laudet V."/>
            <person name="von Levetsow C."/>
            <person name="Liu Z."/>
            <person name="Lutz R."/>
            <person name="Lynch J.A."/>
            <person name="da Fonseca R.N."/>
            <person name="Posnien N."/>
            <person name="Reuter R."/>
            <person name="Roth S."/>
            <person name="Savard J."/>
            <person name="Schinko J.B."/>
            <person name="Schmitt C."/>
            <person name="Schoppmeier M."/>
            <person name="Schroder R."/>
            <person name="Shippy T.D."/>
            <person name="Simonnet F."/>
            <person name="Marques-Souza H."/>
            <person name="Tautz D."/>
            <person name="Tomoyasu Y."/>
            <person name="Trauner J."/>
            <person name="Van der Zee M."/>
            <person name="Vervoort M."/>
            <person name="Wittkopp N."/>
            <person name="Wimmer E.A."/>
            <person name="Yang X."/>
            <person name="Jones A.K."/>
            <person name="Sattelle D.B."/>
            <person name="Ebert P.R."/>
            <person name="Nelson D."/>
            <person name="Scott J.G."/>
            <person name="Beeman R.W."/>
            <person name="Muthukrishnan S."/>
            <person name="Kramer K.J."/>
            <person name="Arakane Y."/>
            <person name="Beeman R.W."/>
            <person name="Zhu Q."/>
            <person name="Hogenkamp D."/>
            <person name="Dixit R."/>
            <person name="Oppert B."/>
            <person name="Jiang H."/>
            <person name="Zou Z."/>
            <person name="Marshall J."/>
            <person name="Elpidina E."/>
            <person name="Vinokurov K."/>
            <person name="Oppert C."/>
            <person name="Zou Z."/>
            <person name="Evans J."/>
            <person name="Lu Z."/>
            <person name="Zhao P."/>
            <person name="Sumathipala N."/>
            <person name="Altincicek B."/>
            <person name="Vilcinskas A."/>
            <person name="Williams M."/>
            <person name="Hultmark D."/>
            <person name="Hetru C."/>
            <person name="Jiang H."/>
            <person name="Grimmelikhuijzen C.J."/>
            <person name="Hauser F."/>
            <person name="Cazzamali G."/>
            <person name="Williamson M."/>
            <person name="Park Y."/>
            <person name="Li B."/>
            <person name="Tanaka Y."/>
            <person name="Predel R."/>
            <person name="Neupert S."/>
            <person name="Schachtner J."/>
            <person name="Verleyen P."/>
            <person name="Raible F."/>
            <person name="Bork P."/>
            <person name="Friedrich M."/>
            <person name="Walden K.K."/>
            <person name="Robertson H.M."/>
            <person name="Angeli S."/>
            <person name="Foret S."/>
            <person name="Bucher G."/>
            <person name="Schuetz S."/>
            <person name="Maleszka R."/>
            <person name="Wimmer E.A."/>
            <person name="Beeman R.W."/>
            <person name="Lorenzen M."/>
            <person name="Tomoyasu Y."/>
            <person name="Miller S.C."/>
            <person name="Grossmann D."/>
            <person name="Bucher G."/>
        </authorList>
    </citation>
    <scope>NUCLEOTIDE SEQUENCE [LARGE SCALE GENOMIC DNA]</scope>
    <source>
        <strain evidence="9 10">Georgia GA2</strain>
    </source>
</reference>
<feature type="compositionally biased region" description="Acidic residues" evidence="6">
    <location>
        <begin position="124"/>
        <end position="138"/>
    </location>
</feature>
<dbReference type="SUPFAM" id="SSF54695">
    <property type="entry name" value="POZ domain"/>
    <property type="match status" value="1"/>
</dbReference>
<dbReference type="AlphaFoldDB" id="A0A139WMR0"/>